<accession>A0A1J6HMJ7</accession>
<evidence type="ECO:0000313" key="3">
    <source>
        <dbReference type="Proteomes" id="UP000182985"/>
    </source>
</evidence>
<comment type="caution">
    <text evidence="2">The sequence shown here is derived from an EMBL/GenBank/DDBJ whole genome shotgun (WGS) entry which is preliminary data.</text>
</comment>
<name>A0A1J6HMJ7_9HYPH</name>
<organism evidence="2 3">
    <name type="scientific">Brucella cytisi</name>
    <dbReference type="NCBI Taxonomy" id="407152"/>
    <lineage>
        <taxon>Bacteria</taxon>
        <taxon>Pseudomonadati</taxon>
        <taxon>Pseudomonadota</taxon>
        <taxon>Alphaproteobacteria</taxon>
        <taxon>Hyphomicrobiales</taxon>
        <taxon>Brucellaceae</taxon>
        <taxon>Brucella/Ochrobactrum group</taxon>
        <taxon>Brucella</taxon>
    </lineage>
</organism>
<evidence type="ECO:0000313" key="2">
    <source>
        <dbReference type="EMBL" id="OIS93611.1"/>
    </source>
</evidence>
<dbReference type="AlphaFoldDB" id="A0A1J6HMJ7"/>
<keyword evidence="3" id="KW-1185">Reference proteome</keyword>
<proteinExistence type="predicted"/>
<feature type="region of interest" description="Disordered" evidence="1">
    <location>
        <begin position="93"/>
        <end position="116"/>
    </location>
</feature>
<evidence type="ECO:0000256" key="1">
    <source>
        <dbReference type="SAM" id="MobiDB-lite"/>
    </source>
</evidence>
<protein>
    <submittedName>
        <fullName evidence="2">Uncharacterized protein</fullName>
    </submittedName>
</protein>
<dbReference type="Proteomes" id="UP000182985">
    <property type="component" value="Unassembled WGS sequence"/>
</dbReference>
<dbReference type="RefSeq" id="WP_071631594.1">
    <property type="nucleotide sequence ID" value="NZ_MOEC01000008.1"/>
</dbReference>
<reference evidence="2 3" key="1">
    <citation type="submission" date="2016-10" db="EMBL/GenBank/DDBJ databases">
        <title>The Draft Genome Sequence of the Potato Rhizosphere Bacteria Ochrobactrum sp. IPA7.2.</title>
        <authorList>
            <person name="Gogoleva N.E."/>
            <person name="Khlopko Y.A."/>
            <person name="Burygin G.L."/>
            <person name="Plotnikov A.O."/>
        </authorList>
    </citation>
    <scope>NUCLEOTIDE SEQUENCE [LARGE SCALE GENOMIC DNA]</scope>
    <source>
        <strain evidence="2 3">IPA7.2</strain>
    </source>
</reference>
<gene>
    <name evidence="2" type="ORF">BLA27_09850</name>
</gene>
<sequence>MNQAKNKAILKHLREIRQFRETRAGSHLGRARNLARQAEADTREKAELRLKHSAEAAMIEKEILATMAGKTITMSSLHYLEAFQQRTAAVGAGHRNEEAAAQSSLDQANRKLDDEQDRFRKVQASKMKLEELIDQLNKSADIDGWSV</sequence>
<dbReference type="EMBL" id="MOEC01000008">
    <property type="protein sequence ID" value="OIS93611.1"/>
    <property type="molecule type" value="Genomic_DNA"/>
</dbReference>
<dbReference type="OrthoDB" id="9849469at2"/>